<dbReference type="NCBIfam" id="TIGR01484">
    <property type="entry name" value="HAD-SF-IIB"/>
    <property type="match status" value="1"/>
</dbReference>
<gene>
    <name evidence="1" type="ORF">HULAa55C9_00036</name>
</gene>
<dbReference type="Gene3D" id="3.30.1240.10">
    <property type="match status" value="1"/>
</dbReference>
<dbReference type="PANTHER" id="PTHR10000">
    <property type="entry name" value="PHOSPHOSERINE PHOSPHATASE"/>
    <property type="match status" value="1"/>
</dbReference>
<dbReference type="GO" id="GO:0005829">
    <property type="term" value="C:cytosol"/>
    <property type="evidence" value="ECO:0007669"/>
    <property type="project" value="TreeGrafter"/>
</dbReference>
<dbReference type="SUPFAM" id="SSF56784">
    <property type="entry name" value="HAD-like"/>
    <property type="match status" value="1"/>
</dbReference>
<dbReference type="Pfam" id="PF08282">
    <property type="entry name" value="Hydrolase_3"/>
    <property type="match status" value="1"/>
</dbReference>
<dbReference type="InterPro" id="IPR036412">
    <property type="entry name" value="HAD-like_sf"/>
</dbReference>
<dbReference type="InterPro" id="IPR023214">
    <property type="entry name" value="HAD_sf"/>
</dbReference>
<dbReference type="InterPro" id="IPR006379">
    <property type="entry name" value="HAD-SF_hydro_IIB"/>
</dbReference>
<dbReference type="GO" id="GO:0000287">
    <property type="term" value="F:magnesium ion binding"/>
    <property type="evidence" value="ECO:0007669"/>
    <property type="project" value="TreeGrafter"/>
</dbReference>
<dbReference type="GO" id="GO:0016791">
    <property type="term" value="F:phosphatase activity"/>
    <property type="evidence" value="ECO:0007669"/>
    <property type="project" value="UniProtKB-ARBA"/>
</dbReference>
<organism evidence="1">
    <name type="scientific">uncultured Actinomycetes bacterium</name>
    <dbReference type="NCBI Taxonomy" id="152507"/>
    <lineage>
        <taxon>Bacteria</taxon>
        <taxon>Bacillati</taxon>
        <taxon>Actinomycetota</taxon>
        <taxon>Actinomycetes</taxon>
        <taxon>environmental samples</taxon>
    </lineage>
</organism>
<name>A0A871YDL8_9ACTN</name>
<dbReference type="PANTHER" id="PTHR10000:SF8">
    <property type="entry name" value="HAD SUPERFAMILY HYDROLASE-LIKE, TYPE 3"/>
    <property type="match status" value="1"/>
</dbReference>
<dbReference type="AlphaFoldDB" id="A0A871YDL8"/>
<accession>A0A871YDL8</accession>
<keyword evidence="1" id="KW-0378">Hydrolase</keyword>
<reference evidence="1" key="1">
    <citation type="submission" date="2020-10" db="EMBL/GenBank/DDBJ databases">
        <title>Diverse heliorhodopsins detected via functional metagenomics in peat lake Actinobacteria, Chloroflexi and Archaea.</title>
        <authorList>
            <person name="Chazan A."/>
            <person name="Rozenberg A."/>
            <person name="Tahan R."/>
            <person name="Mannen K."/>
            <person name="Nagata T."/>
            <person name="Yaish S."/>
            <person name="Larom S."/>
            <person name="Kandori H."/>
            <person name="Inoue K."/>
            <person name="Beja O."/>
            <person name="Pushkarev A."/>
        </authorList>
    </citation>
    <scope>NUCLEOTIDE SEQUENCE</scope>
</reference>
<protein>
    <submittedName>
        <fullName evidence="1">Cof-type HAD-IIB family hydrolase</fullName>
    </submittedName>
</protein>
<evidence type="ECO:0000313" key="1">
    <source>
        <dbReference type="EMBL" id="QOV08918.1"/>
    </source>
</evidence>
<sequence>MNLPRRLLATDLDGTFLDSAGRVTPENREALKQAKNKGISVIFVTGRPARWLKGVADSADHYDLIIGANGGFIADMNSLQVTTTNAADPTELQIVANNVLELFPDAVFAIERSYVGMPIADSQAREYDEMRVSALSNFEFAVTPGYVATWKIDAAIAVAPIDELLQLSDITKLIVKPGDPSAWNSDTWLSAIAPAVEDRLQLTHASQEIVLAEISAKGITKASALAQVAAAQGLSAHDVVAIGDMPNDVPMLEWAGEAWTVENAHPEVRAVTDNVLQHHDLSPVATLITDLMNRLD</sequence>
<proteinExistence type="predicted"/>
<dbReference type="Gene3D" id="3.40.50.1000">
    <property type="entry name" value="HAD superfamily/HAD-like"/>
    <property type="match status" value="1"/>
</dbReference>
<dbReference type="EMBL" id="MW122876">
    <property type="protein sequence ID" value="QOV08918.1"/>
    <property type="molecule type" value="Genomic_DNA"/>
</dbReference>